<evidence type="ECO:0000256" key="6">
    <source>
        <dbReference type="ARBA" id="ARBA00023136"/>
    </source>
</evidence>
<name>A0A494YY08_9BACL</name>
<feature type="transmembrane region" description="Helical" evidence="7">
    <location>
        <begin position="50"/>
        <end position="67"/>
    </location>
</feature>
<proteinExistence type="inferred from homology"/>
<feature type="transmembrane region" description="Helical" evidence="7">
    <location>
        <begin position="220"/>
        <end position="240"/>
    </location>
</feature>
<feature type="transmembrane region" description="Helical" evidence="7">
    <location>
        <begin position="158"/>
        <end position="176"/>
    </location>
</feature>
<feature type="domain" description="EamA" evidence="8">
    <location>
        <begin position="19"/>
        <end position="149"/>
    </location>
</feature>
<dbReference type="InterPro" id="IPR037185">
    <property type="entry name" value="EmrE-like"/>
</dbReference>
<reference evidence="9 10" key="1">
    <citation type="journal article" date="2016" name="Antonie Van Leeuwenhoek">
        <title>Lysinibacillus endophyticus sp. nov., an indole-3-acetic acid producing endophytic bacterium isolated from corn root (Zea mays cv. Xinken-5).</title>
        <authorList>
            <person name="Yu J."/>
            <person name="Guan X."/>
            <person name="Liu C."/>
            <person name="Xiang W."/>
            <person name="Yu Z."/>
            <person name="Liu X."/>
            <person name="Wang G."/>
        </authorList>
    </citation>
    <scope>NUCLEOTIDE SEQUENCE [LARGE SCALE GENOMIC DNA]</scope>
    <source>
        <strain evidence="9 10">DSM 100506</strain>
    </source>
</reference>
<evidence type="ECO:0000313" key="10">
    <source>
        <dbReference type="Proteomes" id="UP000272238"/>
    </source>
</evidence>
<feature type="transmembrane region" description="Helical" evidence="7">
    <location>
        <begin position="107"/>
        <end position="126"/>
    </location>
</feature>
<feature type="transmembrane region" description="Helical" evidence="7">
    <location>
        <begin position="133"/>
        <end position="152"/>
    </location>
</feature>
<comment type="similarity">
    <text evidence="2">Belongs to the EamA transporter family.</text>
</comment>
<evidence type="ECO:0000259" key="8">
    <source>
        <dbReference type="Pfam" id="PF00892"/>
    </source>
</evidence>
<dbReference type="PANTHER" id="PTHR42920:SF5">
    <property type="entry name" value="EAMA DOMAIN-CONTAINING PROTEIN"/>
    <property type="match status" value="1"/>
</dbReference>
<feature type="transmembrane region" description="Helical" evidence="7">
    <location>
        <begin position="275"/>
        <end position="293"/>
    </location>
</feature>
<keyword evidence="10" id="KW-1185">Reference proteome</keyword>
<evidence type="ECO:0000256" key="7">
    <source>
        <dbReference type="SAM" id="Phobius"/>
    </source>
</evidence>
<gene>
    <name evidence="9" type="ORF">D8M03_12810</name>
</gene>
<dbReference type="InterPro" id="IPR051258">
    <property type="entry name" value="Diverse_Substrate_Transporter"/>
</dbReference>
<comment type="caution">
    <text evidence="9">The sequence shown here is derived from an EMBL/GenBank/DDBJ whole genome shotgun (WGS) entry which is preliminary data.</text>
</comment>
<dbReference type="Pfam" id="PF00892">
    <property type="entry name" value="EamA"/>
    <property type="match status" value="2"/>
</dbReference>
<dbReference type="Proteomes" id="UP000272238">
    <property type="component" value="Unassembled WGS sequence"/>
</dbReference>
<keyword evidence="4 7" id="KW-0812">Transmembrane</keyword>
<keyword evidence="5 7" id="KW-1133">Transmembrane helix</keyword>
<feature type="domain" description="EamA" evidence="8">
    <location>
        <begin position="158"/>
        <end position="290"/>
    </location>
</feature>
<feature type="transmembrane region" description="Helical" evidence="7">
    <location>
        <begin position="79"/>
        <end position="101"/>
    </location>
</feature>
<dbReference type="RefSeq" id="WP_121215224.1">
    <property type="nucleotide sequence ID" value="NZ_RBZN01000035.1"/>
</dbReference>
<feature type="transmembrane region" description="Helical" evidence="7">
    <location>
        <begin position="188"/>
        <end position="208"/>
    </location>
</feature>
<evidence type="ECO:0000256" key="5">
    <source>
        <dbReference type="ARBA" id="ARBA00022989"/>
    </source>
</evidence>
<accession>A0A494YY08</accession>
<dbReference type="InterPro" id="IPR000620">
    <property type="entry name" value="EamA_dom"/>
</dbReference>
<sequence>MKGIFSRKANLFGSDTQLKANFMMLIVTMFWGSSYLFMKMGLDSIQEFNMVALRFGIAFILAGAVFYKRIMQINLKTLFYAVILGTLLFLVMSAVTFGLKYTTVSNAGFLFSLSVVFVPMLLAIFFKVKPEKKVIFGVGIAVIGIALLTLNHELSINTGDYIIILGALSYALQIIFTDKFTKNVDSITLGILQLGVAAVWGLIFTFLFEQPQLPSNSEAWVSIMALSVLCSAIGFIGQAVAQKHTTPTHTGLIFSLEPVFAALFAFMFIGEILPAKGYVGAILILLGVLIAQFKFKKPILGKKFNQSVEGSKVLH</sequence>
<dbReference type="PANTHER" id="PTHR42920">
    <property type="entry name" value="OS03G0707200 PROTEIN-RELATED"/>
    <property type="match status" value="1"/>
</dbReference>
<feature type="transmembrane region" description="Helical" evidence="7">
    <location>
        <begin position="20"/>
        <end position="38"/>
    </location>
</feature>
<keyword evidence="3" id="KW-1003">Cell membrane</keyword>
<evidence type="ECO:0000313" key="9">
    <source>
        <dbReference type="EMBL" id="RKQ15104.1"/>
    </source>
</evidence>
<dbReference type="AlphaFoldDB" id="A0A494YY08"/>
<evidence type="ECO:0000256" key="4">
    <source>
        <dbReference type="ARBA" id="ARBA00022692"/>
    </source>
</evidence>
<dbReference type="SUPFAM" id="SSF103481">
    <property type="entry name" value="Multidrug resistance efflux transporter EmrE"/>
    <property type="match status" value="2"/>
</dbReference>
<feature type="transmembrane region" description="Helical" evidence="7">
    <location>
        <begin position="252"/>
        <end position="269"/>
    </location>
</feature>
<organism evidence="9 10">
    <name type="scientific">Ureibacillus endophyticus</name>
    <dbReference type="NCBI Taxonomy" id="1978490"/>
    <lineage>
        <taxon>Bacteria</taxon>
        <taxon>Bacillati</taxon>
        <taxon>Bacillota</taxon>
        <taxon>Bacilli</taxon>
        <taxon>Bacillales</taxon>
        <taxon>Caryophanaceae</taxon>
        <taxon>Ureibacillus</taxon>
    </lineage>
</organism>
<dbReference type="GO" id="GO:0005886">
    <property type="term" value="C:plasma membrane"/>
    <property type="evidence" value="ECO:0007669"/>
    <property type="project" value="UniProtKB-SubCell"/>
</dbReference>
<protein>
    <submittedName>
        <fullName evidence="9">DMT family transporter</fullName>
    </submittedName>
</protein>
<evidence type="ECO:0000256" key="1">
    <source>
        <dbReference type="ARBA" id="ARBA00004651"/>
    </source>
</evidence>
<dbReference type="OrthoDB" id="9804865at2"/>
<comment type="subcellular location">
    <subcellularLocation>
        <location evidence="1">Cell membrane</location>
        <topology evidence="1">Multi-pass membrane protein</topology>
    </subcellularLocation>
</comment>
<dbReference type="EMBL" id="RBZN01000035">
    <property type="protein sequence ID" value="RKQ15104.1"/>
    <property type="molecule type" value="Genomic_DNA"/>
</dbReference>
<keyword evidence="6 7" id="KW-0472">Membrane</keyword>
<evidence type="ECO:0000256" key="3">
    <source>
        <dbReference type="ARBA" id="ARBA00022475"/>
    </source>
</evidence>
<evidence type="ECO:0000256" key="2">
    <source>
        <dbReference type="ARBA" id="ARBA00007362"/>
    </source>
</evidence>